<dbReference type="Gene3D" id="2.40.70.10">
    <property type="entry name" value="Acid Proteases"/>
    <property type="match status" value="1"/>
</dbReference>
<evidence type="ECO:0008006" key="3">
    <source>
        <dbReference type="Google" id="ProtNLM"/>
    </source>
</evidence>
<dbReference type="InterPro" id="IPR021109">
    <property type="entry name" value="Peptidase_aspartic_dom_sf"/>
</dbReference>
<dbReference type="Proteomes" id="UP000541583">
    <property type="component" value="Unassembled WGS sequence"/>
</dbReference>
<gene>
    <name evidence="1" type="ORF">HDF23_003076</name>
</gene>
<sequence>MKYLLFFTICLWIEAGFAQSKLPVIKATSKGVSINDGGYLDKNSWTLSPKIRPDVFTAERSRKAKWVTFYTDIDSIRVKVKPGTRFNFVVLLNGKDSCYTQIASAIPPENKSQNNIATHDTIPFTLTAYDAICVKTVINNTDTLNLDFDTGSWDFRLTRDAILKKTKLLANQPDALAGKAKPNYNNLNKVFKLQMGKSVWTNPEIVATGLTAYEMDGRFGWNLFESKTLEINYDQSLLIIHSKPLKIPKGYVRSKLEIIRSFVIAKGSFEIEHKKYSGSFLFDTGSEQAVVVDSTWVSQQNFPRNLKLLKSSVLHDPRGVGYETKIVLVPALKINGFELTNIPTLILGSKNPVGFMINYLGDDVLKRFNMILDFKNDYLYLKTNKLTNLKYRESS</sequence>
<name>A0ABR6PKR0_9SPHI</name>
<comment type="caution">
    <text evidence="1">The sequence shown here is derived from an EMBL/GenBank/DDBJ whole genome shotgun (WGS) entry which is preliminary data.</text>
</comment>
<accession>A0ABR6PKR0</accession>
<proteinExistence type="predicted"/>
<organism evidence="1 2">
    <name type="scientific">Mucilaginibacter lappiensis</name>
    <dbReference type="NCBI Taxonomy" id="354630"/>
    <lineage>
        <taxon>Bacteria</taxon>
        <taxon>Pseudomonadati</taxon>
        <taxon>Bacteroidota</taxon>
        <taxon>Sphingobacteriia</taxon>
        <taxon>Sphingobacteriales</taxon>
        <taxon>Sphingobacteriaceae</taxon>
        <taxon>Mucilaginibacter</taxon>
    </lineage>
</organism>
<keyword evidence="2" id="KW-1185">Reference proteome</keyword>
<evidence type="ECO:0000313" key="1">
    <source>
        <dbReference type="EMBL" id="MBB6110320.1"/>
    </source>
</evidence>
<dbReference type="EMBL" id="JACHCB010000007">
    <property type="protein sequence ID" value="MBB6110320.1"/>
    <property type="molecule type" value="Genomic_DNA"/>
</dbReference>
<protein>
    <recommendedName>
        <fullName evidence="3">Aspartyl protease</fullName>
    </recommendedName>
</protein>
<reference evidence="1 2" key="1">
    <citation type="submission" date="2020-08" db="EMBL/GenBank/DDBJ databases">
        <title>Genomic Encyclopedia of Type Strains, Phase IV (KMG-V): Genome sequencing to study the core and pangenomes of soil and plant-associated prokaryotes.</title>
        <authorList>
            <person name="Whitman W."/>
        </authorList>
    </citation>
    <scope>NUCLEOTIDE SEQUENCE [LARGE SCALE GENOMIC DNA]</scope>
    <source>
        <strain evidence="1 2">ANJLi2</strain>
    </source>
</reference>
<evidence type="ECO:0000313" key="2">
    <source>
        <dbReference type="Proteomes" id="UP000541583"/>
    </source>
</evidence>
<dbReference type="RefSeq" id="WP_076373848.1">
    <property type="nucleotide sequence ID" value="NZ_FTMG01000006.1"/>
</dbReference>